<dbReference type="PANTHER" id="PTHR43790:SF3">
    <property type="entry name" value="D-ALLOSE IMPORT ATP-BINDING PROTEIN ALSA-RELATED"/>
    <property type="match status" value="1"/>
</dbReference>
<comment type="caution">
    <text evidence="11">The sequence shown here is derived from an EMBL/GenBank/DDBJ whole genome shotgun (WGS) entry which is preliminary data.</text>
</comment>
<organism evidence="11 12">
    <name type="scientific">Brevundimonas lenta</name>
    <dbReference type="NCBI Taxonomy" id="424796"/>
    <lineage>
        <taxon>Bacteria</taxon>
        <taxon>Pseudomonadati</taxon>
        <taxon>Pseudomonadota</taxon>
        <taxon>Alphaproteobacteria</taxon>
        <taxon>Caulobacterales</taxon>
        <taxon>Caulobacteraceae</taxon>
        <taxon>Brevundimonas</taxon>
    </lineage>
</organism>
<evidence type="ECO:0000256" key="7">
    <source>
        <dbReference type="ARBA" id="ARBA00022840"/>
    </source>
</evidence>
<sequence>MSVTLLQVRNLSRRFPGVQALAGVQLDVAAGEVHALLGENGAGKSTLLRILSGAIDPDEGEMLLDGERLAPGDPPARRQALGVVTIYQEFNLVPGLTVAENLYLGREPRRHGLVDWKRLNADAAAVLKRLGVDLAPAARVADLSVALQQMVEIARALTLAARLIIMDEPTAALSDREVRVLHDIVRGLKASGVGVIYVTHRLAEVKAVCDRYTVFRDGRFVATGAVADVGVDDLVAAMVGRDVQPARRAPASPGDWALKFEGAANGPLAGAAIGVRAGEVLGLAGLVGAGRTELARAIFGVDGRAPGVLWMGDGRIEPFGSPAEAMAAGLTLAPEDRKAHGCFMTHPVRWNLSLPGLAGLCGPGGFINDRAEAAMVDDYVKRLRIRTPNDATPIGSLSGGNQQKVLLARCMALKPKVLIVDEPTRGVDVGAKAEVHQILFDLAAAGMGLIVISSDMPELLELSDRIAVLHEGRVAGELERSEANEHRLMVMMMGHSSNPQPAAMT</sequence>
<dbReference type="InterPro" id="IPR003593">
    <property type="entry name" value="AAA+_ATPase"/>
</dbReference>
<protein>
    <submittedName>
        <fullName evidence="11">Inositol transport system ATP-binding protein</fullName>
    </submittedName>
</protein>
<keyword evidence="4" id="KW-0762">Sugar transport</keyword>
<evidence type="ECO:0000259" key="10">
    <source>
        <dbReference type="PROSITE" id="PS50893"/>
    </source>
</evidence>
<dbReference type="GO" id="GO:0016887">
    <property type="term" value="F:ATP hydrolysis activity"/>
    <property type="evidence" value="ECO:0007669"/>
    <property type="project" value="InterPro"/>
</dbReference>
<evidence type="ECO:0000256" key="4">
    <source>
        <dbReference type="ARBA" id="ARBA00022597"/>
    </source>
</evidence>
<evidence type="ECO:0000256" key="3">
    <source>
        <dbReference type="ARBA" id="ARBA00022475"/>
    </source>
</evidence>
<comment type="subcellular location">
    <subcellularLocation>
        <location evidence="1">Cell membrane</location>
        <topology evidence="1">Peripheral membrane protein</topology>
    </subcellularLocation>
</comment>
<gene>
    <name evidence="11" type="ORF">GGR12_000827</name>
</gene>
<dbReference type="CDD" id="cd03215">
    <property type="entry name" value="ABC_Carb_Monos_II"/>
    <property type="match status" value="1"/>
</dbReference>
<dbReference type="CDD" id="cd03216">
    <property type="entry name" value="ABC_Carb_Monos_I"/>
    <property type="match status" value="1"/>
</dbReference>
<evidence type="ECO:0000313" key="12">
    <source>
        <dbReference type="Proteomes" id="UP000529946"/>
    </source>
</evidence>
<evidence type="ECO:0000256" key="2">
    <source>
        <dbReference type="ARBA" id="ARBA00022448"/>
    </source>
</evidence>
<dbReference type="GO" id="GO:0005524">
    <property type="term" value="F:ATP binding"/>
    <property type="evidence" value="ECO:0007669"/>
    <property type="project" value="UniProtKB-KW"/>
</dbReference>
<proteinExistence type="predicted"/>
<dbReference type="InterPro" id="IPR003439">
    <property type="entry name" value="ABC_transporter-like_ATP-bd"/>
</dbReference>
<keyword evidence="8" id="KW-1278">Translocase</keyword>
<keyword evidence="9" id="KW-0472">Membrane</keyword>
<reference evidence="11 12" key="1">
    <citation type="submission" date="2020-08" db="EMBL/GenBank/DDBJ databases">
        <title>Genomic Encyclopedia of Type Strains, Phase IV (KMG-IV): sequencing the most valuable type-strain genomes for metagenomic binning, comparative biology and taxonomic classification.</title>
        <authorList>
            <person name="Goeker M."/>
        </authorList>
    </citation>
    <scope>NUCLEOTIDE SEQUENCE [LARGE SCALE GENOMIC DNA]</scope>
    <source>
        <strain evidence="11 12">DSM 23960</strain>
    </source>
</reference>
<dbReference type="EMBL" id="JACIDM010000001">
    <property type="protein sequence ID" value="MBB4081988.1"/>
    <property type="molecule type" value="Genomic_DNA"/>
</dbReference>
<dbReference type="SUPFAM" id="SSF52540">
    <property type="entry name" value="P-loop containing nucleoside triphosphate hydrolases"/>
    <property type="match status" value="2"/>
</dbReference>
<dbReference type="AlphaFoldDB" id="A0A7W6JD53"/>
<keyword evidence="12" id="KW-1185">Reference proteome</keyword>
<name>A0A7W6JD53_9CAUL</name>
<keyword evidence="6" id="KW-0547">Nucleotide-binding</keyword>
<keyword evidence="2" id="KW-0813">Transport</keyword>
<evidence type="ECO:0000313" key="11">
    <source>
        <dbReference type="EMBL" id="MBB4081988.1"/>
    </source>
</evidence>
<keyword evidence="5" id="KW-0677">Repeat</keyword>
<feature type="domain" description="ABC transporter" evidence="10">
    <location>
        <begin position="238"/>
        <end position="496"/>
    </location>
</feature>
<dbReference type="InterPro" id="IPR050107">
    <property type="entry name" value="ABC_carbohydrate_import_ATPase"/>
</dbReference>
<evidence type="ECO:0000256" key="9">
    <source>
        <dbReference type="ARBA" id="ARBA00023136"/>
    </source>
</evidence>
<dbReference type="InterPro" id="IPR017871">
    <property type="entry name" value="ABC_transporter-like_CS"/>
</dbReference>
<evidence type="ECO:0000256" key="5">
    <source>
        <dbReference type="ARBA" id="ARBA00022737"/>
    </source>
</evidence>
<dbReference type="FunFam" id="3.40.50.300:FF:000127">
    <property type="entry name" value="Ribose import ATP-binding protein RbsA"/>
    <property type="match status" value="1"/>
</dbReference>
<dbReference type="PROSITE" id="PS00211">
    <property type="entry name" value="ABC_TRANSPORTER_1"/>
    <property type="match status" value="1"/>
</dbReference>
<evidence type="ECO:0000256" key="8">
    <source>
        <dbReference type="ARBA" id="ARBA00022967"/>
    </source>
</evidence>
<dbReference type="PANTHER" id="PTHR43790">
    <property type="entry name" value="CARBOHYDRATE TRANSPORT ATP-BINDING PROTEIN MG119-RELATED"/>
    <property type="match status" value="1"/>
</dbReference>
<dbReference type="RefSeq" id="WP_183203121.1">
    <property type="nucleotide sequence ID" value="NZ_BAAAER010000004.1"/>
</dbReference>
<feature type="domain" description="ABC transporter" evidence="10">
    <location>
        <begin position="6"/>
        <end position="242"/>
    </location>
</feature>
<dbReference type="SMART" id="SM00382">
    <property type="entry name" value="AAA"/>
    <property type="match status" value="2"/>
</dbReference>
<evidence type="ECO:0000256" key="1">
    <source>
        <dbReference type="ARBA" id="ARBA00004202"/>
    </source>
</evidence>
<dbReference type="GO" id="GO:0005886">
    <property type="term" value="C:plasma membrane"/>
    <property type="evidence" value="ECO:0007669"/>
    <property type="project" value="UniProtKB-SubCell"/>
</dbReference>
<accession>A0A7W6JD53</accession>
<dbReference type="Proteomes" id="UP000529946">
    <property type="component" value="Unassembled WGS sequence"/>
</dbReference>
<dbReference type="InterPro" id="IPR027417">
    <property type="entry name" value="P-loop_NTPase"/>
</dbReference>
<dbReference type="PROSITE" id="PS50893">
    <property type="entry name" value="ABC_TRANSPORTER_2"/>
    <property type="match status" value="2"/>
</dbReference>
<keyword evidence="3" id="KW-1003">Cell membrane</keyword>
<dbReference type="Gene3D" id="3.40.50.300">
    <property type="entry name" value="P-loop containing nucleotide triphosphate hydrolases"/>
    <property type="match status" value="2"/>
</dbReference>
<keyword evidence="7 11" id="KW-0067">ATP-binding</keyword>
<evidence type="ECO:0000256" key="6">
    <source>
        <dbReference type="ARBA" id="ARBA00022741"/>
    </source>
</evidence>
<dbReference type="Pfam" id="PF00005">
    <property type="entry name" value="ABC_tran"/>
    <property type="match status" value="2"/>
</dbReference>